<dbReference type="Proteomes" id="UP001487740">
    <property type="component" value="Unassembled WGS sequence"/>
</dbReference>
<name>A0AAW0TEY4_SCYPA</name>
<evidence type="ECO:0000313" key="2">
    <source>
        <dbReference type="EMBL" id="KAK8385206.1"/>
    </source>
</evidence>
<reference evidence="2 3" key="1">
    <citation type="submission" date="2023-03" db="EMBL/GenBank/DDBJ databases">
        <title>High-quality genome of Scylla paramamosain provides insights in environmental adaptation.</title>
        <authorList>
            <person name="Zhang L."/>
        </authorList>
    </citation>
    <scope>NUCLEOTIDE SEQUENCE [LARGE SCALE GENOMIC DNA]</scope>
    <source>
        <strain evidence="2">LZ_2023a</strain>
        <tissue evidence="2">Muscle</tissue>
    </source>
</reference>
<accession>A0AAW0TEY4</accession>
<comment type="caution">
    <text evidence="2">The sequence shown here is derived from an EMBL/GenBank/DDBJ whole genome shotgun (WGS) entry which is preliminary data.</text>
</comment>
<dbReference type="AlphaFoldDB" id="A0AAW0TEY4"/>
<feature type="region of interest" description="Disordered" evidence="1">
    <location>
        <begin position="1"/>
        <end position="23"/>
    </location>
</feature>
<proteinExistence type="predicted"/>
<dbReference type="EMBL" id="JARAKH010000033">
    <property type="protein sequence ID" value="KAK8385206.1"/>
    <property type="molecule type" value="Genomic_DNA"/>
</dbReference>
<organism evidence="2 3">
    <name type="scientific">Scylla paramamosain</name>
    <name type="common">Mud crab</name>
    <dbReference type="NCBI Taxonomy" id="85552"/>
    <lineage>
        <taxon>Eukaryota</taxon>
        <taxon>Metazoa</taxon>
        <taxon>Ecdysozoa</taxon>
        <taxon>Arthropoda</taxon>
        <taxon>Crustacea</taxon>
        <taxon>Multicrustacea</taxon>
        <taxon>Malacostraca</taxon>
        <taxon>Eumalacostraca</taxon>
        <taxon>Eucarida</taxon>
        <taxon>Decapoda</taxon>
        <taxon>Pleocyemata</taxon>
        <taxon>Brachyura</taxon>
        <taxon>Eubrachyura</taxon>
        <taxon>Portunoidea</taxon>
        <taxon>Portunidae</taxon>
        <taxon>Portuninae</taxon>
        <taxon>Scylla</taxon>
    </lineage>
</organism>
<sequence>MPSQVGVGWGNKEAAAAQGTRYLTPPDRLNTSLYDNASTATWERLGRGRGVAESVLAQNPIVTRRLSVHEHFTLSPGDEGGLGCAADHRNPPK</sequence>
<feature type="region of interest" description="Disordered" evidence="1">
    <location>
        <begin position="73"/>
        <end position="93"/>
    </location>
</feature>
<evidence type="ECO:0000313" key="3">
    <source>
        <dbReference type="Proteomes" id="UP001487740"/>
    </source>
</evidence>
<evidence type="ECO:0000256" key="1">
    <source>
        <dbReference type="SAM" id="MobiDB-lite"/>
    </source>
</evidence>
<gene>
    <name evidence="2" type="ORF">O3P69_012192</name>
</gene>
<protein>
    <submittedName>
        <fullName evidence="2">Uncharacterized protein</fullName>
    </submittedName>
</protein>
<keyword evidence="3" id="KW-1185">Reference proteome</keyword>